<proteinExistence type="predicted"/>
<reference evidence="3" key="1">
    <citation type="journal article" date="2017" name="Genome Biol.">
        <title>Comparative genomics reveals high biological diversity and specific adaptations in the industrially and medically important fungal genus Aspergillus.</title>
        <authorList>
            <person name="de Vries R.P."/>
            <person name="Riley R."/>
            <person name="Wiebenga A."/>
            <person name="Aguilar-Osorio G."/>
            <person name="Amillis S."/>
            <person name="Uchima C.A."/>
            <person name="Anderluh G."/>
            <person name="Asadollahi M."/>
            <person name="Askin M."/>
            <person name="Barry K."/>
            <person name="Battaglia E."/>
            <person name="Bayram O."/>
            <person name="Benocci T."/>
            <person name="Braus-Stromeyer S.A."/>
            <person name="Caldana C."/>
            <person name="Canovas D."/>
            <person name="Cerqueira G.C."/>
            <person name="Chen F."/>
            <person name="Chen W."/>
            <person name="Choi C."/>
            <person name="Clum A."/>
            <person name="Dos Santos R.A."/>
            <person name="Damasio A.R."/>
            <person name="Diallinas G."/>
            <person name="Emri T."/>
            <person name="Fekete E."/>
            <person name="Flipphi M."/>
            <person name="Freyberg S."/>
            <person name="Gallo A."/>
            <person name="Gournas C."/>
            <person name="Habgood R."/>
            <person name="Hainaut M."/>
            <person name="Harispe M.L."/>
            <person name="Henrissat B."/>
            <person name="Hilden K.S."/>
            <person name="Hope R."/>
            <person name="Hossain A."/>
            <person name="Karabika E."/>
            <person name="Karaffa L."/>
            <person name="Karanyi Z."/>
            <person name="Krasevec N."/>
            <person name="Kuo A."/>
            <person name="Kusch H."/>
            <person name="LaButti K."/>
            <person name="Lagendijk E.L."/>
            <person name="Lapidus A."/>
            <person name="Levasseur A."/>
            <person name="Lindquist E."/>
            <person name="Lipzen A."/>
            <person name="Logrieco A.F."/>
            <person name="MacCabe A."/>
            <person name="Maekelae M.R."/>
            <person name="Malavazi I."/>
            <person name="Melin P."/>
            <person name="Meyer V."/>
            <person name="Mielnichuk N."/>
            <person name="Miskei M."/>
            <person name="Molnar A.P."/>
            <person name="Mule G."/>
            <person name="Ngan C.Y."/>
            <person name="Orejas M."/>
            <person name="Orosz E."/>
            <person name="Ouedraogo J.P."/>
            <person name="Overkamp K.M."/>
            <person name="Park H.-S."/>
            <person name="Perrone G."/>
            <person name="Piumi F."/>
            <person name="Punt P.J."/>
            <person name="Ram A.F."/>
            <person name="Ramon A."/>
            <person name="Rauscher S."/>
            <person name="Record E."/>
            <person name="Riano-Pachon D.M."/>
            <person name="Robert V."/>
            <person name="Roehrig J."/>
            <person name="Ruller R."/>
            <person name="Salamov A."/>
            <person name="Salih N.S."/>
            <person name="Samson R.A."/>
            <person name="Sandor E."/>
            <person name="Sanguinetti M."/>
            <person name="Schuetze T."/>
            <person name="Sepcic K."/>
            <person name="Shelest E."/>
            <person name="Sherlock G."/>
            <person name="Sophianopoulou V."/>
            <person name="Squina F.M."/>
            <person name="Sun H."/>
            <person name="Susca A."/>
            <person name="Todd R.B."/>
            <person name="Tsang A."/>
            <person name="Unkles S.E."/>
            <person name="van de Wiele N."/>
            <person name="van Rossen-Uffink D."/>
            <person name="Oliveira J.V."/>
            <person name="Vesth T.C."/>
            <person name="Visser J."/>
            <person name="Yu J.-H."/>
            <person name="Zhou M."/>
            <person name="Andersen M.R."/>
            <person name="Archer D.B."/>
            <person name="Baker S.E."/>
            <person name="Benoit I."/>
            <person name="Brakhage A.A."/>
            <person name="Braus G.H."/>
            <person name="Fischer R."/>
            <person name="Frisvad J.C."/>
            <person name="Goldman G.H."/>
            <person name="Houbraken J."/>
            <person name="Oakley B."/>
            <person name="Pocsi I."/>
            <person name="Scazzocchio C."/>
            <person name="Seiboth B."/>
            <person name="vanKuyk P.A."/>
            <person name="Wortman J."/>
            <person name="Dyer P.S."/>
            <person name="Grigoriev I.V."/>
        </authorList>
    </citation>
    <scope>NUCLEOTIDE SEQUENCE [LARGE SCALE GENOMIC DNA]</scope>
    <source>
        <strain evidence="3">CBS 593.65</strain>
    </source>
</reference>
<evidence type="ECO:0000256" key="1">
    <source>
        <dbReference type="SAM" id="SignalP"/>
    </source>
</evidence>
<dbReference type="VEuPathDB" id="FungiDB:ASPSYDRAFT_721863"/>
<sequence length="160" mass="17958">MLCSLLFLSSCFGTLAQWLRFGSLISLSTLAPGVSKVSKHDHFDSESFSLFRLCVHFRLILSFYDMGGKPLSNQYPCTTTAHIIIIPLDSSYISPHGQSLASNRALERNTAPITFRLSTTEVKGDQRCSRIALLNFFRSFCYSVYRETSIISYLGPAKVR</sequence>
<evidence type="ECO:0008006" key="4">
    <source>
        <dbReference type="Google" id="ProtNLM"/>
    </source>
</evidence>
<feature type="signal peptide" evidence="1">
    <location>
        <begin position="1"/>
        <end position="16"/>
    </location>
</feature>
<keyword evidence="1" id="KW-0732">Signal</keyword>
<dbReference type="AlphaFoldDB" id="A0A1L9SXY5"/>
<dbReference type="GeneID" id="63766708"/>
<evidence type="ECO:0000313" key="3">
    <source>
        <dbReference type="Proteomes" id="UP000184356"/>
    </source>
</evidence>
<name>A0A1L9SXY5_9EURO</name>
<keyword evidence="3" id="KW-1185">Reference proteome</keyword>
<dbReference type="Proteomes" id="UP000184356">
    <property type="component" value="Unassembled WGS sequence"/>
</dbReference>
<feature type="chain" id="PRO_5009887580" description="Secreted protein" evidence="1">
    <location>
        <begin position="17"/>
        <end position="160"/>
    </location>
</feature>
<dbReference type="RefSeq" id="XP_040695851.1">
    <property type="nucleotide sequence ID" value="XM_040850635.1"/>
</dbReference>
<dbReference type="EMBL" id="KV878606">
    <property type="protein sequence ID" value="OJJ52045.1"/>
    <property type="molecule type" value="Genomic_DNA"/>
</dbReference>
<protein>
    <recommendedName>
        <fullName evidence="4">Secreted protein</fullName>
    </recommendedName>
</protein>
<accession>A0A1L9SXY5</accession>
<gene>
    <name evidence="2" type="ORF">ASPSYDRAFT_721863</name>
</gene>
<evidence type="ECO:0000313" key="2">
    <source>
        <dbReference type="EMBL" id="OJJ52045.1"/>
    </source>
</evidence>
<organism evidence="2 3">
    <name type="scientific">Aspergillus sydowii CBS 593.65</name>
    <dbReference type="NCBI Taxonomy" id="1036612"/>
    <lineage>
        <taxon>Eukaryota</taxon>
        <taxon>Fungi</taxon>
        <taxon>Dikarya</taxon>
        <taxon>Ascomycota</taxon>
        <taxon>Pezizomycotina</taxon>
        <taxon>Eurotiomycetes</taxon>
        <taxon>Eurotiomycetidae</taxon>
        <taxon>Eurotiales</taxon>
        <taxon>Aspergillaceae</taxon>
        <taxon>Aspergillus</taxon>
        <taxon>Aspergillus subgen. Nidulantes</taxon>
    </lineage>
</organism>